<reference evidence="7 8" key="1">
    <citation type="journal article" date="2024" name="G3 (Bethesda)">
        <title>Genome assembly of Hibiscus sabdariffa L. provides insights into metabolisms of medicinal natural products.</title>
        <authorList>
            <person name="Kim T."/>
        </authorList>
    </citation>
    <scope>NUCLEOTIDE SEQUENCE [LARGE SCALE GENOMIC DNA]</scope>
    <source>
        <strain evidence="7">TK-2024</strain>
        <tissue evidence="7">Old leaves</tissue>
    </source>
</reference>
<protein>
    <recommendedName>
        <fullName evidence="9">Cysteine-rich transmembrane CYSTM domain-containing protein</fullName>
    </recommendedName>
</protein>
<sequence length="93" mass="10196">MSYNHPHVSHQPLTPSGFPPPPSVVYNHTHHSPSPPPGYQGYYCEGYPSPSLGPQPPPLPPRNHYNYHSGCTSFLTGCLATLCCCCLLEDCIF</sequence>
<evidence type="ECO:0000256" key="5">
    <source>
        <dbReference type="ARBA" id="ARBA00023136"/>
    </source>
</evidence>
<evidence type="ECO:0000256" key="3">
    <source>
        <dbReference type="ARBA" id="ARBA00022692"/>
    </source>
</evidence>
<evidence type="ECO:0000256" key="6">
    <source>
        <dbReference type="SAM" id="MobiDB-lite"/>
    </source>
</evidence>
<keyword evidence="3" id="KW-0812">Transmembrane</keyword>
<dbReference type="PANTHER" id="PTHR31568">
    <property type="entry name" value="RCG49325, ISOFORM CRA_A"/>
    <property type="match status" value="1"/>
</dbReference>
<dbReference type="InterPro" id="IPR044850">
    <property type="entry name" value="WIH1-like"/>
</dbReference>
<comment type="similarity">
    <text evidence="2">Belongs to the CYSTM1 family.</text>
</comment>
<name>A0ABR2D460_9ROSI</name>
<evidence type="ECO:0000313" key="7">
    <source>
        <dbReference type="EMBL" id="KAK8529556.1"/>
    </source>
</evidence>
<organism evidence="7 8">
    <name type="scientific">Hibiscus sabdariffa</name>
    <name type="common">roselle</name>
    <dbReference type="NCBI Taxonomy" id="183260"/>
    <lineage>
        <taxon>Eukaryota</taxon>
        <taxon>Viridiplantae</taxon>
        <taxon>Streptophyta</taxon>
        <taxon>Embryophyta</taxon>
        <taxon>Tracheophyta</taxon>
        <taxon>Spermatophyta</taxon>
        <taxon>Magnoliopsida</taxon>
        <taxon>eudicotyledons</taxon>
        <taxon>Gunneridae</taxon>
        <taxon>Pentapetalae</taxon>
        <taxon>rosids</taxon>
        <taxon>malvids</taxon>
        <taxon>Malvales</taxon>
        <taxon>Malvaceae</taxon>
        <taxon>Malvoideae</taxon>
        <taxon>Hibiscus</taxon>
    </lineage>
</organism>
<keyword evidence="5" id="KW-0472">Membrane</keyword>
<proteinExistence type="inferred from homology"/>
<comment type="subcellular location">
    <subcellularLocation>
        <location evidence="1">Membrane</location>
        <topology evidence="1">Single-pass membrane protein</topology>
    </subcellularLocation>
</comment>
<comment type="caution">
    <text evidence="7">The sequence shown here is derived from an EMBL/GenBank/DDBJ whole genome shotgun (WGS) entry which is preliminary data.</text>
</comment>
<accession>A0ABR2D460</accession>
<evidence type="ECO:0000313" key="8">
    <source>
        <dbReference type="Proteomes" id="UP001472677"/>
    </source>
</evidence>
<keyword evidence="8" id="KW-1185">Reference proteome</keyword>
<keyword evidence="4" id="KW-1133">Transmembrane helix</keyword>
<dbReference type="Proteomes" id="UP001472677">
    <property type="component" value="Unassembled WGS sequence"/>
</dbReference>
<evidence type="ECO:0000256" key="4">
    <source>
        <dbReference type="ARBA" id="ARBA00022989"/>
    </source>
</evidence>
<dbReference type="PANTHER" id="PTHR31568:SF142">
    <property type="entry name" value="CYSTEINE-RICH AND TRANSMEMBRANE DOMAIN-CONTAINING PROTEIN A-LIKE"/>
    <property type="match status" value="1"/>
</dbReference>
<evidence type="ECO:0008006" key="9">
    <source>
        <dbReference type="Google" id="ProtNLM"/>
    </source>
</evidence>
<dbReference type="EMBL" id="JBBPBM010000036">
    <property type="protein sequence ID" value="KAK8529556.1"/>
    <property type="molecule type" value="Genomic_DNA"/>
</dbReference>
<evidence type="ECO:0000256" key="2">
    <source>
        <dbReference type="ARBA" id="ARBA00009444"/>
    </source>
</evidence>
<feature type="region of interest" description="Disordered" evidence="6">
    <location>
        <begin position="1"/>
        <end position="59"/>
    </location>
</feature>
<gene>
    <name evidence="7" type="ORF">V6N12_060335</name>
</gene>
<evidence type="ECO:0000256" key="1">
    <source>
        <dbReference type="ARBA" id="ARBA00004167"/>
    </source>
</evidence>